<organism evidence="2 3">
    <name type="scientific">Neodothiora populina</name>
    <dbReference type="NCBI Taxonomy" id="2781224"/>
    <lineage>
        <taxon>Eukaryota</taxon>
        <taxon>Fungi</taxon>
        <taxon>Dikarya</taxon>
        <taxon>Ascomycota</taxon>
        <taxon>Pezizomycotina</taxon>
        <taxon>Dothideomycetes</taxon>
        <taxon>Dothideomycetidae</taxon>
        <taxon>Dothideales</taxon>
        <taxon>Dothioraceae</taxon>
        <taxon>Neodothiora</taxon>
    </lineage>
</organism>
<comment type="caution">
    <text evidence="2">The sequence shown here is derived from an EMBL/GenBank/DDBJ whole genome shotgun (WGS) entry which is preliminary data.</text>
</comment>
<gene>
    <name evidence="2" type="ORF">AAFC00_005260</name>
</gene>
<sequence length="541" mass="58235">MRFTTATDASTAASALTFAISAIIAAAPSAVADNTTEPLSSFWTRPLSQAPALNVSIQDGFSEGYVFIAPYDATHSGPYIYNKFGDLVWDGYGVTGSANAHNFRPCTYHGSQHLCFTQVNQQNGYGIGEAIIVNSDYKVVATAQTGGNVQPADMHEFQLLDDGQTAILSAYEIIPYDLSGFNITTGMGWISQGVFQVINVTSGDVVFEWFAANHVDPSDTQIAPNQTDTGGDGFSPETAFDYFHINAIDRTPSGNYLVSARHTGAIYYVNGTDRTISWRLSYLGPSDYACTNFNFSFQHDVRLHSENDTTTVISIFDNASNGFTTTTSQSSGKVIAIDHTTGNATMIQEILFPSDDDAGILSTSQGNTQPLSNGGYFIGWGVNPYFSEHSSNGTAVLLGSFPGVENYRAFTSRWSSTPSSTVPEVYAYALNSSSDARVYVSWNGATTVANWRIYGAKNNDDGERGEFEILATTAQQGFETEWQATDFYDWVRVEALSSNGTALRNSSITPVFVPSAALAGACDDAGCPIASTYSSSDKDEL</sequence>
<proteinExistence type="predicted"/>
<evidence type="ECO:0008006" key="4">
    <source>
        <dbReference type="Google" id="ProtNLM"/>
    </source>
</evidence>
<keyword evidence="3" id="KW-1185">Reference proteome</keyword>
<dbReference type="PANTHER" id="PTHR35340">
    <property type="entry name" value="PQQ ENZYME REPEAT PROTEIN-RELATED"/>
    <property type="match status" value="1"/>
</dbReference>
<reference evidence="2 3" key="1">
    <citation type="submission" date="2024-07" db="EMBL/GenBank/DDBJ databases">
        <title>Draft sequence of the Neodothiora populina.</title>
        <authorList>
            <person name="Drown D.D."/>
            <person name="Schuette U.S."/>
            <person name="Buechlein A.B."/>
            <person name="Rusch D.R."/>
            <person name="Winton L.W."/>
            <person name="Adams G.A."/>
        </authorList>
    </citation>
    <scope>NUCLEOTIDE SEQUENCE [LARGE SCALE GENOMIC DNA]</scope>
    <source>
        <strain evidence="2 3">CPC 39397</strain>
    </source>
</reference>
<keyword evidence="1" id="KW-0732">Signal</keyword>
<evidence type="ECO:0000313" key="2">
    <source>
        <dbReference type="EMBL" id="KAL1306575.1"/>
    </source>
</evidence>
<dbReference type="InterPro" id="IPR053143">
    <property type="entry name" value="Arylsulfate_ST"/>
</dbReference>
<dbReference type="EMBL" id="JBFMKM010000004">
    <property type="protein sequence ID" value="KAL1306575.1"/>
    <property type="molecule type" value="Genomic_DNA"/>
</dbReference>
<dbReference type="Pfam" id="PF14269">
    <property type="entry name" value="Arylsulfotran_2"/>
    <property type="match status" value="1"/>
</dbReference>
<evidence type="ECO:0000313" key="3">
    <source>
        <dbReference type="Proteomes" id="UP001562354"/>
    </source>
</evidence>
<protein>
    <recommendedName>
        <fullName evidence="4">ASST-domain-containing protein</fullName>
    </recommendedName>
</protein>
<evidence type="ECO:0000256" key="1">
    <source>
        <dbReference type="SAM" id="SignalP"/>
    </source>
</evidence>
<accession>A0ABR3PKI8</accession>
<dbReference type="InterPro" id="IPR039535">
    <property type="entry name" value="ASST-like"/>
</dbReference>
<feature type="chain" id="PRO_5047011639" description="ASST-domain-containing protein" evidence="1">
    <location>
        <begin position="33"/>
        <end position="541"/>
    </location>
</feature>
<dbReference type="GeneID" id="95978959"/>
<name>A0ABR3PKI8_9PEZI</name>
<dbReference type="PANTHER" id="PTHR35340:SF9">
    <property type="entry name" value="ASST-DOMAIN-CONTAINING PROTEIN"/>
    <property type="match status" value="1"/>
</dbReference>
<feature type="signal peptide" evidence="1">
    <location>
        <begin position="1"/>
        <end position="32"/>
    </location>
</feature>
<dbReference type="Proteomes" id="UP001562354">
    <property type="component" value="Unassembled WGS sequence"/>
</dbReference>
<dbReference type="RefSeq" id="XP_069202847.1">
    <property type="nucleotide sequence ID" value="XM_069345015.1"/>
</dbReference>